<dbReference type="Gene3D" id="3.30.70.260">
    <property type="match status" value="1"/>
</dbReference>
<dbReference type="EMBL" id="CP155571">
    <property type="protein sequence ID" value="XFO73773.1"/>
    <property type="molecule type" value="Genomic_DNA"/>
</dbReference>
<dbReference type="RefSeq" id="WP_094607910.1">
    <property type="nucleotide sequence ID" value="NZ_CP155571.1"/>
</dbReference>
<evidence type="ECO:0000313" key="2">
    <source>
        <dbReference type="EMBL" id="XFO73773.1"/>
    </source>
</evidence>
<keyword evidence="3" id="KW-1185">Reference proteome</keyword>
<dbReference type="SUPFAM" id="SSF55021">
    <property type="entry name" value="ACT-like"/>
    <property type="match status" value="1"/>
</dbReference>
<dbReference type="PROSITE" id="PS51671">
    <property type="entry name" value="ACT"/>
    <property type="match status" value="1"/>
</dbReference>
<dbReference type="InterPro" id="IPR035965">
    <property type="entry name" value="PAS-like_dom_sf"/>
</dbReference>
<dbReference type="InterPro" id="IPR000014">
    <property type="entry name" value="PAS"/>
</dbReference>
<dbReference type="SUPFAM" id="SSF55785">
    <property type="entry name" value="PYP-like sensor domain (PAS domain)"/>
    <property type="match status" value="1"/>
</dbReference>
<accession>A0ABZ3J6M8</accession>
<dbReference type="InterPro" id="IPR002912">
    <property type="entry name" value="ACT_dom"/>
</dbReference>
<gene>
    <name evidence="2" type="ORF">SPACI_038800</name>
</gene>
<protein>
    <recommendedName>
        <fullName evidence="1">ACT domain-containing protein</fullName>
    </recommendedName>
</protein>
<evidence type="ECO:0000313" key="3">
    <source>
        <dbReference type="Proteomes" id="UP000216052"/>
    </source>
</evidence>
<organism evidence="2 3">
    <name type="scientific">Sporomusa acidovorans (strain ATCC 49682 / DSM 3132 / Mol)</name>
    <dbReference type="NCBI Taxonomy" id="1123286"/>
    <lineage>
        <taxon>Bacteria</taxon>
        <taxon>Bacillati</taxon>
        <taxon>Bacillota</taxon>
        <taxon>Negativicutes</taxon>
        <taxon>Selenomonadales</taxon>
        <taxon>Sporomusaceae</taxon>
        <taxon>Sporomusa</taxon>
    </lineage>
</organism>
<feature type="domain" description="ACT" evidence="1">
    <location>
        <begin position="2"/>
        <end position="71"/>
    </location>
</feature>
<dbReference type="Gene3D" id="3.30.450.20">
    <property type="entry name" value="PAS domain"/>
    <property type="match status" value="1"/>
</dbReference>
<dbReference type="Pfam" id="PF13188">
    <property type="entry name" value="PAS_8"/>
    <property type="match status" value="1"/>
</dbReference>
<dbReference type="InterPro" id="IPR045865">
    <property type="entry name" value="ACT-like_dom_sf"/>
</dbReference>
<sequence length="160" mass="17913">MRLRLPCMNRVGLIHDITQCLAKRQINIVSLEVEQGNVFLECPYLEQEREAALLQALRKIGGVYRVEAIALMPSKERAEQLNAILGSVQDGILTVNQDYLLTQCNLAAARILRLSLASVMGQPIDDSLAGNLFVQETLRTGKSFRKKGICTVDRSQEMRK</sequence>
<proteinExistence type="predicted"/>
<reference evidence="2" key="1">
    <citation type="submission" date="2024-05" db="EMBL/GenBank/DDBJ databases">
        <title>Isolation and characterization of Sporomusa carbonis sp. nov., a carboxydotrophic hydrogenogen in the genus of Sporomusa isolated from a charcoal burning pile.</title>
        <authorList>
            <person name="Boeer T."/>
            <person name="Rosenbaum F."/>
            <person name="Eysell L."/>
            <person name="Mueller V."/>
            <person name="Daniel R."/>
            <person name="Poehlein A."/>
        </authorList>
    </citation>
    <scope>NUCLEOTIDE SEQUENCE [LARGE SCALE GENOMIC DNA]</scope>
    <source>
        <strain evidence="2">DSM 3132</strain>
    </source>
</reference>
<dbReference type="SMART" id="SM00091">
    <property type="entry name" value="PAS"/>
    <property type="match status" value="1"/>
</dbReference>
<dbReference type="Proteomes" id="UP000216052">
    <property type="component" value="Chromosome"/>
</dbReference>
<evidence type="ECO:0000259" key="1">
    <source>
        <dbReference type="PROSITE" id="PS51671"/>
    </source>
</evidence>
<name>A0ABZ3J6M8_SPOA4</name>